<name>A0A1F6LKD9_9BACT</name>
<accession>A0A1F6LKD9</accession>
<protein>
    <submittedName>
        <fullName evidence="1">Uncharacterized protein</fullName>
    </submittedName>
</protein>
<reference evidence="1 2" key="1">
    <citation type="journal article" date="2016" name="Nat. Commun.">
        <title>Thousands of microbial genomes shed light on interconnected biogeochemical processes in an aquifer system.</title>
        <authorList>
            <person name="Anantharaman K."/>
            <person name="Brown C.T."/>
            <person name="Hug L.A."/>
            <person name="Sharon I."/>
            <person name="Castelle C.J."/>
            <person name="Probst A.J."/>
            <person name="Thomas B.C."/>
            <person name="Singh A."/>
            <person name="Wilkins M.J."/>
            <person name="Karaoz U."/>
            <person name="Brodie E.L."/>
            <person name="Williams K.H."/>
            <person name="Hubbard S.S."/>
            <person name="Banfield J.F."/>
        </authorList>
    </citation>
    <scope>NUCLEOTIDE SEQUENCE [LARGE SCALE GENOMIC DNA]</scope>
</reference>
<comment type="caution">
    <text evidence="1">The sequence shown here is derived from an EMBL/GenBank/DDBJ whole genome shotgun (WGS) entry which is preliminary data.</text>
</comment>
<dbReference type="EMBL" id="MFPS01000006">
    <property type="protein sequence ID" value="OGH59870.1"/>
    <property type="molecule type" value="Genomic_DNA"/>
</dbReference>
<organism evidence="1 2">
    <name type="scientific">Candidatus Magasanikbacteria bacterium RIFCSPHIGHO2_01_FULL_33_34</name>
    <dbReference type="NCBI Taxonomy" id="1798671"/>
    <lineage>
        <taxon>Bacteria</taxon>
        <taxon>Candidatus Magasanikiibacteriota</taxon>
    </lineage>
</organism>
<dbReference type="Proteomes" id="UP000177067">
    <property type="component" value="Unassembled WGS sequence"/>
</dbReference>
<sequence length="114" mass="13137">MNEPSSKEHVMTNILFIEDDGSRSPYDPNIHKTRVNKFLYWDTLLITGPQEYHNTLYKCYINNKDDQQLLSASGILGAGNCAYSKVVSWSSLGYRIKTPEDLKQTILDLLQMEY</sequence>
<evidence type="ECO:0000313" key="1">
    <source>
        <dbReference type="EMBL" id="OGH59870.1"/>
    </source>
</evidence>
<proteinExistence type="predicted"/>
<evidence type="ECO:0000313" key="2">
    <source>
        <dbReference type="Proteomes" id="UP000177067"/>
    </source>
</evidence>
<gene>
    <name evidence="1" type="ORF">A2725_02550</name>
</gene>
<dbReference type="AlphaFoldDB" id="A0A1F6LKD9"/>